<evidence type="ECO:0000313" key="2">
    <source>
        <dbReference type="Proteomes" id="UP001060123"/>
    </source>
</evidence>
<protein>
    <recommendedName>
        <fullName evidence="3">Pyrroline-5-carboxylate reductase catalytic N-terminal domain-containing protein</fullName>
    </recommendedName>
</protein>
<sequence length="98" mass="10594">MRIGLSGAGNIGAHLARKLAASGRWQGGARRGELRLSVPFGYIWHREAGLGLDPDLRLQEVIRAILAMATVSWIARPEQSCSAPKVILMTTADNALFL</sequence>
<name>A0ABY5XWS3_RHISU</name>
<keyword evidence="2" id="KW-1185">Reference proteome</keyword>
<dbReference type="EMBL" id="CP104144">
    <property type="protein sequence ID" value="UWU19079.1"/>
    <property type="molecule type" value="Genomic_DNA"/>
</dbReference>
<accession>A0ABY5XWS3</accession>
<gene>
    <name evidence="1" type="ORF">N2599_33820</name>
</gene>
<keyword evidence="1" id="KW-0614">Plasmid</keyword>
<dbReference type="Proteomes" id="UP001060123">
    <property type="component" value="Plasmid pWSM1592_1"/>
</dbReference>
<dbReference type="RefSeq" id="WP_027511514.1">
    <property type="nucleotide sequence ID" value="NZ_CP104144.1"/>
</dbReference>
<evidence type="ECO:0008006" key="3">
    <source>
        <dbReference type="Google" id="ProtNLM"/>
    </source>
</evidence>
<reference evidence="1" key="1">
    <citation type="submission" date="2022-09" db="EMBL/GenBank/DDBJ databases">
        <title>Australian commercial rhizobial inoculants.</title>
        <authorList>
            <person name="Kohlmeier M.G."/>
            <person name="O'Hara G.W."/>
            <person name="Colombi E."/>
            <person name="Ramsay J.P."/>
            <person name="Terpolilli J."/>
        </authorList>
    </citation>
    <scope>NUCLEOTIDE SEQUENCE</scope>
    <source>
        <strain evidence="1">WSM1592</strain>
        <plasmid evidence="1">pWSM1592_1</plasmid>
    </source>
</reference>
<geneLocation type="plasmid" evidence="1 2">
    <name>pWSM1592_1</name>
</geneLocation>
<proteinExistence type="predicted"/>
<evidence type="ECO:0000313" key="1">
    <source>
        <dbReference type="EMBL" id="UWU19079.1"/>
    </source>
</evidence>
<organism evidence="1 2">
    <name type="scientific">Rhizobium sullae</name>
    <name type="common">Rhizobium hedysari</name>
    <dbReference type="NCBI Taxonomy" id="50338"/>
    <lineage>
        <taxon>Bacteria</taxon>
        <taxon>Pseudomonadati</taxon>
        <taxon>Pseudomonadota</taxon>
        <taxon>Alphaproteobacteria</taxon>
        <taxon>Hyphomicrobiales</taxon>
        <taxon>Rhizobiaceae</taxon>
        <taxon>Rhizobium/Agrobacterium group</taxon>
        <taxon>Rhizobium</taxon>
    </lineage>
</organism>